<evidence type="ECO:0000313" key="5">
    <source>
        <dbReference type="EMBL" id="SJZ36808.1"/>
    </source>
</evidence>
<dbReference type="Pfam" id="PF00012">
    <property type="entry name" value="HSP70"/>
    <property type="match status" value="1"/>
</dbReference>
<dbReference type="EMBL" id="FUWR01000001">
    <property type="protein sequence ID" value="SJZ36808.1"/>
    <property type="molecule type" value="Genomic_DNA"/>
</dbReference>
<evidence type="ECO:0000256" key="1">
    <source>
        <dbReference type="ARBA" id="ARBA00007381"/>
    </source>
</evidence>
<dbReference type="AlphaFoldDB" id="A0A1T4K325"/>
<dbReference type="SUPFAM" id="SSF100920">
    <property type="entry name" value="Heat shock protein 70kD (HSP70), peptide-binding domain"/>
    <property type="match status" value="1"/>
</dbReference>
<dbReference type="GO" id="GO:0140662">
    <property type="term" value="F:ATP-dependent protein folding chaperone"/>
    <property type="evidence" value="ECO:0007669"/>
    <property type="project" value="InterPro"/>
</dbReference>
<dbReference type="PRINTS" id="PR00301">
    <property type="entry name" value="HEATSHOCK70"/>
</dbReference>
<dbReference type="InterPro" id="IPR018181">
    <property type="entry name" value="Heat_shock_70_CS"/>
</dbReference>
<keyword evidence="2" id="KW-0547">Nucleotide-binding</keyword>
<protein>
    <submittedName>
        <fullName evidence="5">Molecular chaperone DnaK</fullName>
    </submittedName>
</protein>
<dbReference type="OrthoDB" id="9766019at2"/>
<dbReference type="Proteomes" id="UP000190102">
    <property type="component" value="Unassembled WGS sequence"/>
</dbReference>
<dbReference type="Gene3D" id="3.30.420.40">
    <property type="match status" value="2"/>
</dbReference>
<dbReference type="FunFam" id="3.90.640.10:FF:000003">
    <property type="entry name" value="Molecular chaperone DnaK"/>
    <property type="match status" value="1"/>
</dbReference>
<accession>A0A1T4K325</accession>
<dbReference type="STRING" id="115783.SAMN02745119_00275"/>
<evidence type="ECO:0000256" key="3">
    <source>
        <dbReference type="ARBA" id="ARBA00022840"/>
    </source>
</evidence>
<dbReference type="PANTHER" id="PTHR19375">
    <property type="entry name" value="HEAT SHOCK PROTEIN 70KDA"/>
    <property type="match status" value="1"/>
</dbReference>
<dbReference type="PROSITE" id="PS00297">
    <property type="entry name" value="HSP70_1"/>
    <property type="match status" value="1"/>
</dbReference>
<reference evidence="6" key="1">
    <citation type="submission" date="2017-02" db="EMBL/GenBank/DDBJ databases">
        <authorList>
            <person name="Varghese N."/>
            <person name="Submissions S."/>
        </authorList>
    </citation>
    <scope>NUCLEOTIDE SEQUENCE [LARGE SCALE GENOMIC DNA]</scope>
    <source>
        <strain evidence="6">ATCC BAA-34</strain>
    </source>
</reference>
<dbReference type="RefSeq" id="WP_078788579.1">
    <property type="nucleotide sequence ID" value="NZ_FUWR01000001.1"/>
</dbReference>
<keyword evidence="6" id="KW-1185">Reference proteome</keyword>
<dbReference type="Gene3D" id="2.60.34.10">
    <property type="entry name" value="Substrate Binding Domain Of DNAk, Chain A, domain 1"/>
    <property type="match status" value="1"/>
</dbReference>
<evidence type="ECO:0000256" key="4">
    <source>
        <dbReference type="ARBA" id="ARBA00023186"/>
    </source>
</evidence>
<comment type="similarity">
    <text evidence="1">Belongs to the heat shock protein 70 family.</text>
</comment>
<dbReference type="GO" id="GO:0005524">
    <property type="term" value="F:ATP binding"/>
    <property type="evidence" value="ECO:0007669"/>
    <property type="project" value="UniProtKB-KW"/>
</dbReference>
<sequence>MKSMYIGIDLGTTNSTIASFDGEAVNVIANPFGENLTPSVVRIDPRGGTTIGRRAYRFLESDPLNTRSEFKRLMGTETKLEFPMAQQSFLPEELSAQVLSSLLSDASDLLGYQPKKAVISTPALFELPQNHATVQAGKLAGLEEVVLIQEPIASAIAAGWRKELGGMWLIFDLGGGTLDVSLLETKDERLRVVDHGGDNFLGGKDFDNAMVDWALAKLHEQFGLSEVRRDNPESRSILNRLKAACEQTKIELSRVQRSMISVPELCRDAAGNSVEVELEITRADYEALIESLVARGLAVCLALLEKAKVTPDEIIHVVFVGGPTLTPLLRQRIGDAFGGRIAEGIDPMTIVARGAALYAATAGLDARPNEPAAQQPAGLAVRVEYPPVTADAEPFVVGRFIPGPDELLPAKVLIKRDDSQFSTPEATVTAEGTFVLQLQLQRHVRNLFHLSAFSETGAPIPIQAPDFAIVHGVSIADPPLSRSVGVALSDDTVHVYFKKGTALPARKTFAHQTIRTVVAGSAEDLLSVPIIQGEFHRAHRNGLIGTLTIGGVKQTLPAGSRMEVTLHLDRSGQMQARADIPSIGQSFENIVHILVPTATLETLEQGLASTEKRSADLLRKGFSSGEKSAVKILESVPGLMLEARRCIESARGDDPDAQQRLHRLLNEIDSALDAAEEAFEWPQLVNEANEQIQIAMAWVSGWGTPAEQRLLDQAMEKASTALQTADALELDRQVKSIKAVTLAAVNRNPESVYYDFEWYVENITLATDLPRATELINKGRGAASNRDRDALRAINRQLYPLFPGTEEERSKSYGSGVH</sequence>
<dbReference type="Gene3D" id="3.90.640.10">
    <property type="entry name" value="Actin, Chain A, domain 4"/>
    <property type="match status" value="1"/>
</dbReference>
<proteinExistence type="inferred from homology"/>
<evidence type="ECO:0000256" key="2">
    <source>
        <dbReference type="ARBA" id="ARBA00022741"/>
    </source>
</evidence>
<dbReference type="SUPFAM" id="SSF53067">
    <property type="entry name" value="Actin-like ATPase domain"/>
    <property type="match status" value="2"/>
</dbReference>
<evidence type="ECO:0000313" key="6">
    <source>
        <dbReference type="Proteomes" id="UP000190102"/>
    </source>
</evidence>
<organism evidence="5 6">
    <name type="scientific">Trichlorobacter thiogenes</name>
    <dbReference type="NCBI Taxonomy" id="115783"/>
    <lineage>
        <taxon>Bacteria</taxon>
        <taxon>Pseudomonadati</taxon>
        <taxon>Thermodesulfobacteriota</taxon>
        <taxon>Desulfuromonadia</taxon>
        <taxon>Geobacterales</taxon>
        <taxon>Geobacteraceae</taxon>
        <taxon>Trichlorobacter</taxon>
    </lineage>
</organism>
<dbReference type="InterPro" id="IPR043129">
    <property type="entry name" value="ATPase_NBD"/>
</dbReference>
<dbReference type="CDD" id="cd24029">
    <property type="entry name" value="ASKHA_NBD_HSP70_DnaK_HscA_HscC"/>
    <property type="match status" value="1"/>
</dbReference>
<name>A0A1T4K325_9BACT</name>
<gene>
    <name evidence="5" type="ORF">SAMN02745119_00275</name>
</gene>
<keyword evidence="4" id="KW-0143">Chaperone</keyword>
<dbReference type="InterPro" id="IPR013126">
    <property type="entry name" value="Hsp_70_fam"/>
</dbReference>
<keyword evidence="3" id="KW-0067">ATP-binding</keyword>
<dbReference type="InterPro" id="IPR029047">
    <property type="entry name" value="HSP70_peptide-bd_sf"/>
</dbReference>
<dbReference type="PROSITE" id="PS00329">
    <property type="entry name" value="HSP70_2"/>
    <property type="match status" value="1"/>
</dbReference>